<evidence type="ECO:0000313" key="4">
    <source>
        <dbReference type="Proteomes" id="UP000281741"/>
    </source>
</evidence>
<organism evidence="1 3">
    <name type="scientific">Chryseobacterium shandongense</name>
    <dbReference type="NCBI Taxonomy" id="1493872"/>
    <lineage>
        <taxon>Bacteria</taxon>
        <taxon>Pseudomonadati</taxon>
        <taxon>Bacteroidota</taxon>
        <taxon>Flavobacteriia</taxon>
        <taxon>Flavobacteriales</taxon>
        <taxon>Weeksellaceae</taxon>
        <taxon>Chryseobacterium group</taxon>
        <taxon>Chryseobacterium</taxon>
    </lineage>
</organism>
<reference evidence="3 4" key="1">
    <citation type="submission" date="2018-11" db="EMBL/GenBank/DDBJ databases">
        <title>Proposal to divide the Flavobacteriaceae and reorganize its genera based on Amino Acid Identity values calculated from whole genome sequences.</title>
        <authorList>
            <person name="Nicholson A.C."/>
            <person name="Gulvik C.A."/>
            <person name="Whitney A.M."/>
            <person name="Humrighouse B.W."/>
            <person name="Bell M."/>
            <person name="Holmes B."/>
            <person name="Steigerwalt A.G."/>
            <person name="Villarma A."/>
            <person name="Sheth M."/>
            <person name="Batra D."/>
            <person name="Pryor J."/>
            <person name="Bernardet J.-F."/>
            <person name="Hugo C."/>
            <person name="Kampfer P."/>
            <person name="Newman J."/>
            <person name="McQuiston J.R."/>
        </authorList>
    </citation>
    <scope>NUCLEOTIDE SEQUENCE [LARGE SCALE GENOMIC DNA]</scope>
    <source>
        <strain evidence="1 3">G0207</strain>
        <strain evidence="2 4">H5143</strain>
    </source>
</reference>
<evidence type="ECO:0000313" key="1">
    <source>
        <dbReference type="EMBL" id="AZA86873.1"/>
    </source>
</evidence>
<keyword evidence="4" id="KW-1185">Reference proteome</keyword>
<dbReference type="EMBL" id="CP033912">
    <property type="protein sequence ID" value="AZA95289.1"/>
    <property type="molecule type" value="Genomic_DNA"/>
</dbReference>
<dbReference type="EMBL" id="CP033915">
    <property type="protein sequence ID" value="AZA86873.1"/>
    <property type="molecule type" value="Genomic_DNA"/>
</dbReference>
<gene>
    <name evidence="1" type="ORF">EG349_08770</name>
    <name evidence="2" type="ORF">EG353_06820</name>
</gene>
<sequence length="83" mass="9577">MRFIKSSYLSQAKNCLLFEMLVRHTKPLRLLRLSKNFSILKHTGAGLPFGRPLPDVQNNNHCATLCRPCSFLNSFRDENNLEN</sequence>
<evidence type="ECO:0000313" key="3">
    <source>
        <dbReference type="Proteomes" id="UP000274073"/>
    </source>
</evidence>
<accession>A0AAD0YG14</accession>
<dbReference type="Proteomes" id="UP000274073">
    <property type="component" value="Chromosome"/>
</dbReference>
<protein>
    <submittedName>
        <fullName evidence="1">Uncharacterized protein</fullName>
    </submittedName>
</protein>
<dbReference type="Proteomes" id="UP000281741">
    <property type="component" value="Chromosome"/>
</dbReference>
<evidence type="ECO:0000313" key="2">
    <source>
        <dbReference type="EMBL" id="AZA95289.1"/>
    </source>
</evidence>
<name>A0AAD0YG14_9FLAO</name>
<proteinExistence type="predicted"/>
<dbReference type="AlphaFoldDB" id="A0AAD0YG14"/>